<feature type="transmembrane region" description="Helical" evidence="2">
    <location>
        <begin position="283"/>
        <end position="302"/>
    </location>
</feature>
<accession>A0ABP6P003</accession>
<gene>
    <name evidence="3" type="ORF">GCM10010531_12210</name>
</gene>
<evidence type="ECO:0000256" key="2">
    <source>
        <dbReference type="SAM" id="Phobius"/>
    </source>
</evidence>
<sequence>MRGRTVSFVLLGLGAFALVAALAVRLVLAPSLVKLPLDQSAYPEADGTGITMFDFGTMSEVDGVTGTVYQTVEGQPGHPDADDDTAVWNFGSVIEDDEGTILNEGSYRACIDRGTAESAPDCSAAFVDKYPEARIEGLTLTFPFHTEQRDYELFNLSAAASFTAEFVAVEEIDGLEVYRFEQTIPETVVREEEIPGAMAGEPDETSVAGEFVYSNVRTLWVEPTSGVIVTAEERPVTVLRGPAGNTGVTWLSGTFTATAETTREGVERAEDTRSQIVLIETTVPLSLAGLGVLLVIGGVLVGRRAGAGDTDRPAAGASARQPVPVS</sequence>
<keyword evidence="2" id="KW-1133">Transmembrane helix</keyword>
<dbReference type="RefSeq" id="WP_344687776.1">
    <property type="nucleotide sequence ID" value="NZ_BAAAVV010000002.1"/>
</dbReference>
<comment type="caution">
    <text evidence="3">The sequence shown here is derived from an EMBL/GenBank/DDBJ whole genome shotgun (WGS) entry which is preliminary data.</text>
</comment>
<keyword evidence="2" id="KW-0472">Membrane</keyword>
<dbReference type="Pfam" id="PF11271">
    <property type="entry name" value="PorA"/>
    <property type="match status" value="1"/>
</dbReference>
<evidence type="ECO:0000256" key="1">
    <source>
        <dbReference type="SAM" id="MobiDB-lite"/>
    </source>
</evidence>
<organism evidence="3 4">
    <name type="scientific">Blastococcus jejuensis</name>
    <dbReference type="NCBI Taxonomy" id="351224"/>
    <lineage>
        <taxon>Bacteria</taxon>
        <taxon>Bacillati</taxon>
        <taxon>Actinomycetota</taxon>
        <taxon>Actinomycetes</taxon>
        <taxon>Geodermatophilales</taxon>
        <taxon>Geodermatophilaceae</taxon>
        <taxon>Blastococcus</taxon>
    </lineage>
</organism>
<feature type="region of interest" description="Disordered" evidence="1">
    <location>
        <begin position="307"/>
        <end position="326"/>
    </location>
</feature>
<proteinExistence type="predicted"/>
<evidence type="ECO:0000313" key="4">
    <source>
        <dbReference type="Proteomes" id="UP001499924"/>
    </source>
</evidence>
<dbReference type="InterPro" id="IPR021424">
    <property type="entry name" value="PorA"/>
</dbReference>
<keyword evidence="2" id="KW-0812">Transmembrane</keyword>
<keyword evidence="4" id="KW-1185">Reference proteome</keyword>
<reference evidence="4" key="1">
    <citation type="journal article" date="2019" name="Int. J. Syst. Evol. Microbiol.">
        <title>The Global Catalogue of Microorganisms (GCM) 10K type strain sequencing project: providing services to taxonomists for standard genome sequencing and annotation.</title>
        <authorList>
            <consortium name="The Broad Institute Genomics Platform"/>
            <consortium name="The Broad Institute Genome Sequencing Center for Infectious Disease"/>
            <person name="Wu L."/>
            <person name="Ma J."/>
        </authorList>
    </citation>
    <scope>NUCLEOTIDE SEQUENCE [LARGE SCALE GENOMIC DNA]</scope>
    <source>
        <strain evidence="4">JCM 15614</strain>
    </source>
</reference>
<evidence type="ECO:0000313" key="3">
    <source>
        <dbReference type="EMBL" id="GAA3162052.1"/>
    </source>
</evidence>
<dbReference type="Proteomes" id="UP001499924">
    <property type="component" value="Unassembled WGS sequence"/>
</dbReference>
<name>A0ABP6P003_9ACTN</name>
<protein>
    <submittedName>
        <fullName evidence="3">DUF3068 domain-containing protein</fullName>
    </submittedName>
</protein>
<dbReference type="EMBL" id="BAAAVV010000002">
    <property type="protein sequence ID" value="GAA3162052.1"/>
    <property type="molecule type" value="Genomic_DNA"/>
</dbReference>